<dbReference type="SUPFAM" id="SSF52096">
    <property type="entry name" value="ClpP/crotonase"/>
    <property type="match status" value="1"/>
</dbReference>
<accession>A0ABT3GFW8</accession>
<dbReference type="InterPro" id="IPR029045">
    <property type="entry name" value="ClpP/crotonase-like_dom_sf"/>
</dbReference>
<dbReference type="CDD" id="cd06567">
    <property type="entry name" value="Peptidase_S41"/>
    <property type="match status" value="1"/>
</dbReference>
<dbReference type="SUPFAM" id="SSF50156">
    <property type="entry name" value="PDZ domain-like"/>
    <property type="match status" value="1"/>
</dbReference>
<sequence>MRSHRHVTLAAVVMFVGAGTLAHAELDAAASGLWRSFLLRYRELSLTQLGDAELDALAREHLIGRLGARYRSWKKEDYADLGALIAAIREKEPERDSFQLVELALAAMLPAIDRYGGYETAADMARFQEAVRQGPGGSVQMTIEHDKAGRLLCFPLAEGPADRAAVLPGAELLAVDGIAVERKELVAVKFAFIGPPASVVRVKVRQPHGKTEELMITRDREPASVVASDGPLGLNIRIRKFDRGSAKLLRELLREHAAKANRLTLDLRGNPGGLRDEAVLAVSLFLPEGTPIGTFVSRGGKESLKDGNGVEVSPESIRIVLDRRTASGAEFLAASLREGLPGKVMVFGGPSYGKAHSTARAGTEGGGMLTLTEAELATASGFTWDKAGVEPDHRAK</sequence>
<dbReference type="SMART" id="SM00245">
    <property type="entry name" value="TSPc"/>
    <property type="match status" value="1"/>
</dbReference>
<protein>
    <submittedName>
        <fullName evidence="2">S41 family peptidase</fullName>
    </submittedName>
</protein>
<dbReference type="Pfam" id="PF03572">
    <property type="entry name" value="Peptidase_S41"/>
    <property type="match status" value="1"/>
</dbReference>
<dbReference type="PANTHER" id="PTHR32060:SF30">
    <property type="entry name" value="CARBOXY-TERMINAL PROCESSING PROTEASE CTPA"/>
    <property type="match status" value="1"/>
</dbReference>
<feature type="domain" description="Tail specific protease" evidence="1">
    <location>
        <begin position="209"/>
        <end position="396"/>
    </location>
</feature>
<keyword evidence="3" id="KW-1185">Reference proteome</keyword>
<dbReference type="Gene3D" id="3.30.750.44">
    <property type="match status" value="1"/>
</dbReference>
<dbReference type="InterPro" id="IPR005151">
    <property type="entry name" value="Tail-specific_protease"/>
</dbReference>
<organism evidence="2 3">
    <name type="scientific">Luteolibacter arcticus</name>
    <dbReference type="NCBI Taxonomy" id="1581411"/>
    <lineage>
        <taxon>Bacteria</taxon>
        <taxon>Pseudomonadati</taxon>
        <taxon>Verrucomicrobiota</taxon>
        <taxon>Verrucomicrobiia</taxon>
        <taxon>Verrucomicrobiales</taxon>
        <taxon>Verrucomicrobiaceae</taxon>
        <taxon>Luteolibacter</taxon>
    </lineage>
</organism>
<dbReference type="Gene3D" id="3.90.226.10">
    <property type="entry name" value="2-enoyl-CoA Hydratase, Chain A, domain 1"/>
    <property type="match status" value="1"/>
</dbReference>
<dbReference type="InterPro" id="IPR036034">
    <property type="entry name" value="PDZ_sf"/>
</dbReference>
<dbReference type="EMBL" id="JAPDDT010000002">
    <property type="protein sequence ID" value="MCW1922517.1"/>
    <property type="molecule type" value="Genomic_DNA"/>
</dbReference>
<evidence type="ECO:0000313" key="2">
    <source>
        <dbReference type="EMBL" id="MCW1922517.1"/>
    </source>
</evidence>
<evidence type="ECO:0000313" key="3">
    <source>
        <dbReference type="Proteomes" id="UP001320876"/>
    </source>
</evidence>
<dbReference type="Proteomes" id="UP001320876">
    <property type="component" value="Unassembled WGS sequence"/>
</dbReference>
<dbReference type="Gene3D" id="2.30.42.10">
    <property type="match status" value="1"/>
</dbReference>
<gene>
    <name evidence="2" type="ORF">OKA05_08120</name>
</gene>
<name>A0ABT3GFW8_9BACT</name>
<comment type="caution">
    <text evidence="2">The sequence shown here is derived from an EMBL/GenBank/DDBJ whole genome shotgun (WGS) entry which is preliminary data.</text>
</comment>
<proteinExistence type="predicted"/>
<dbReference type="PANTHER" id="PTHR32060">
    <property type="entry name" value="TAIL-SPECIFIC PROTEASE"/>
    <property type="match status" value="1"/>
</dbReference>
<dbReference type="RefSeq" id="WP_264486624.1">
    <property type="nucleotide sequence ID" value="NZ_JAPDDT010000002.1"/>
</dbReference>
<reference evidence="2 3" key="1">
    <citation type="submission" date="2022-10" db="EMBL/GenBank/DDBJ databases">
        <title>Luteolibacter arcticus strain CCTCC AB 2014275, whole genome shotgun sequencing project.</title>
        <authorList>
            <person name="Zhao G."/>
            <person name="Shen L."/>
        </authorList>
    </citation>
    <scope>NUCLEOTIDE SEQUENCE [LARGE SCALE GENOMIC DNA]</scope>
    <source>
        <strain evidence="2 3">CCTCC AB 2014275</strain>
    </source>
</reference>
<evidence type="ECO:0000259" key="1">
    <source>
        <dbReference type="SMART" id="SM00245"/>
    </source>
</evidence>